<dbReference type="EMBL" id="BMYO01000008">
    <property type="protein sequence ID" value="GHD66817.1"/>
    <property type="molecule type" value="Genomic_DNA"/>
</dbReference>
<evidence type="ECO:0000313" key="1">
    <source>
        <dbReference type="EMBL" id="GHD66817.1"/>
    </source>
</evidence>
<keyword evidence="2" id="KW-1185">Reference proteome</keyword>
<dbReference type="Gene3D" id="3.40.50.10110">
    <property type="entry name" value="DNA polymerase III subunit chi"/>
    <property type="match status" value="1"/>
</dbReference>
<comment type="caution">
    <text evidence="1">The sequence shown here is derived from an EMBL/GenBank/DDBJ whole genome shotgun (WGS) entry which is preliminary data.</text>
</comment>
<organism evidence="1 2">
    <name type="scientific">Jeongeupia chitinilytica</name>
    <dbReference type="NCBI Taxonomy" id="1041641"/>
    <lineage>
        <taxon>Bacteria</taxon>
        <taxon>Pseudomonadati</taxon>
        <taxon>Pseudomonadota</taxon>
        <taxon>Betaproteobacteria</taxon>
        <taxon>Neisseriales</taxon>
        <taxon>Chitinibacteraceae</taxon>
        <taxon>Jeongeupia</taxon>
    </lineage>
</organism>
<proteinExistence type="predicted"/>
<dbReference type="PANTHER" id="PTHR38767">
    <property type="entry name" value="DNA POLYMERASE III SUBUNIT CHI"/>
    <property type="match status" value="1"/>
</dbReference>
<dbReference type="InterPro" id="IPR036768">
    <property type="entry name" value="PolIII_chi_sf"/>
</dbReference>
<reference evidence="2" key="1">
    <citation type="journal article" date="2019" name="Int. J. Syst. Evol. Microbiol.">
        <title>The Global Catalogue of Microorganisms (GCM) 10K type strain sequencing project: providing services to taxonomists for standard genome sequencing and annotation.</title>
        <authorList>
            <consortium name="The Broad Institute Genomics Platform"/>
            <consortium name="The Broad Institute Genome Sequencing Center for Infectious Disease"/>
            <person name="Wu L."/>
            <person name="Ma J."/>
        </authorList>
    </citation>
    <scope>NUCLEOTIDE SEQUENCE [LARGE SCALE GENOMIC DNA]</scope>
    <source>
        <strain evidence="2">KCTC 23701</strain>
    </source>
</reference>
<dbReference type="SUPFAM" id="SSF102400">
    <property type="entry name" value="DNA polymerase III chi subunit"/>
    <property type="match status" value="1"/>
</dbReference>
<dbReference type="InterPro" id="IPR007459">
    <property type="entry name" value="DNA_pol3_chi"/>
</dbReference>
<gene>
    <name evidence="1" type="ORF">GCM10007350_29600</name>
</gene>
<dbReference type="RefSeq" id="WP_189461678.1">
    <property type="nucleotide sequence ID" value="NZ_BMYO01000008.1"/>
</dbReference>
<evidence type="ECO:0000313" key="2">
    <source>
        <dbReference type="Proteomes" id="UP000604737"/>
    </source>
</evidence>
<protein>
    <submittedName>
        <fullName evidence="1">DNA polymerase III subunit chi</fullName>
    </submittedName>
</protein>
<sequence>MAQVTFYFNVRSREQALCQLVGKAIAQKLSVSVLAGSESAAYALDRLLWELPQTGFLPHCAADHPDAARTPVVVDHRVELMPARDALFNWTDGVPGGLDRYARILEIVDQSDEARAAARTRWRAYQAHGITPEAIDLLELAKQARP</sequence>
<name>A0ABQ3H3X0_9NEIS</name>
<dbReference type="PANTHER" id="PTHR38767:SF1">
    <property type="entry name" value="DNA POLYMERASE III SUBUNIT CHI"/>
    <property type="match status" value="1"/>
</dbReference>
<accession>A0ABQ3H3X0</accession>
<dbReference type="Pfam" id="PF04364">
    <property type="entry name" value="DNA_pol3_chi"/>
    <property type="match status" value="1"/>
</dbReference>
<dbReference type="Proteomes" id="UP000604737">
    <property type="component" value="Unassembled WGS sequence"/>
</dbReference>